<evidence type="ECO:0000256" key="1">
    <source>
        <dbReference type="ARBA" id="ARBA00022737"/>
    </source>
</evidence>
<protein>
    <recommendedName>
        <fullName evidence="6">Ankyrin</fullName>
    </recommendedName>
</protein>
<evidence type="ECO:0000256" key="2">
    <source>
        <dbReference type="ARBA" id="ARBA00023043"/>
    </source>
</evidence>
<dbReference type="InParanoid" id="W3XIQ1"/>
<keyword evidence="1" id="KW-0677">Repeat</keyword>
<dbReference type="Proteomes" id="UP000030651">
    <property type="component" value="Unassembled WGS sequence"/>
</dbReference>
<feature type="repeat" description="ANK" evidence="3">
    <location>
        <begin position="921"/>
        <end position="953"/>
    </location>
</feature>
<dbReference type="RefSeq" id="XP_007830745.1">
    <property type="nucleotide sequence ID" value="XM_007832554.1"/>
</dbReference>
<dbReference type="OrthoDB" id="539213at2759"/>
<dbReference type="Pfam" id="PF12796">
    <property type="entry name" value="Ank_2"/>
    <property type="match status" value="1"/>
</dbReference>
<dbReference type="PROSITE" id="PS50297">
    <property type="entry name" value="ANK_REP_REGION"/>
    <property type="match status" value="2"/>
</dbReference>
<dbReference type="eggNOG" id="KOG4177">
    <property type="taxonomic scope" value="Eukaryota"/>
</dbReference>
<dbReference type="SMART" id="SM00248">
    <property type="entry name" value="ANK"/>
    <property type="match status" value="10"/>
</dbReference>
<feature type="repeat" description="ANK" evidence="3">
    <location>
        <begin position="824"/>
        <end position="856"/>
    </location>
</feature>
<evidence type="ECO:0008006" key="6">
    <source>
        <dbReference type="Google" id="ProtNLM"/>
    </source>
</evidence>
<feature type="repeat" description="ANK" evidence="3">
    <location>
        <begin position="169"/>
        <end position="201"/>
    </location>
</feature>
<dbReference type="PANTHER" id="PTHR24198:SF165">
    <property type="entry name" value="ANKYRIN REPEAT-CONTAINING PROTEIN-RELATED"/>
    <property type="match status" value="1"/>
</dbReference>
<dbReference type="PANTHER" id="PTHR24198">
    <property type="entry name" value="ANKYRIN REPEAT AND PROTEIN KINASE DOMAIN-CONTAINING PROTEIN"/>
    <property type="match status" value="1"/>
</dbReference>
<feature type="repeat" description="ANK" evidence="3">
    <location>
        <begin position="859"/>
        <end position="891"/>
    </location>
</feature>
<dbReference type="InterPro" id="IPR002110">
    <property type="entry name" value="Ankyrin_rpt"/>
</dbReference>
<organism evidence="4 5">
    <name type="scientific">Pestalotiopsis fici (strain W106-1 / CGMCC3.15140)</name>
    <dbReference type="NCBI Taxonomy" id="1229662"/>
    <lineage>
        <taxon>Eukaryota</taxon>
        <taxon>Fungi</taxon>
        <taxon>Dikarya</taxon>
        <taxon>Ascomycota</taxon>
        <taxon>Pezizomycotina</taxon>
        <taxon>Sordariomycetes</taxon>
        <taxon>Xylariomycetidae</taxon>
        <taxon>Amphisphaeriales</taxon>
        <taxon>Sporocadaceae</taxon>
        <taxon>Pestalotiopsis</taxon>
    </lineage>
</organism>
<dbReference type="PROSITE" id="PS50088">
    <property type="entry name" value="ANK_REPEAT"/>
    <property type="match status" value="4"/>
</dbReference>
<dbReference type="Gene3D" id="1.25.40.20">
    <property type="entry name" value="Ankyrin repeat-containing domain"/>
    <property type="match status" value="3"/>
</dbReference>
<dbReference type="GeneID" id="19268986"/>
<keyword evidence="5" id="KW-1185">Reference proteome</keyword>
<reference evidence="5" key="1">
    <citation type="journal article" date="2015" name="BMC Genomics">
        <title>Genomic and transcriptomic analysis of the endophytic fungus Pestalotiopsis fici reveals its lifestyle and high potential for synthesis of natural products.</title>
        <authorList>
            <person name="Wang X."/>
            <person name="Zhang X."/>
            <person name="Liu L."/>
            <person name="Xiang M."/>
            <person name="Wang W."/>
            <person name="Sun X."/>
            <person name="Che Y."/>
            <person name="Guo L."/>
            <person name="Liu G."/>
            <person name="Guo L."/>
            <person name="Wang C."/>
            <person name="Yin W.B."/>
            <person name="Stadler M."/>
            <person name="Zhang X."/>
            <person name="Liu X."/>
        </authorList>
    </citation>
    <scope>NUCLEOTIDE SEQUENCE [LARGE SCALE GENOMIC DNA]</scope>
    <source>
        <strain evidence="5">W106-1 / CGMCC3.15140</strain>
    </source>
</reference>
<dbReference type="AlphaFoldDB" id="W3XIQ1"/>
<keyword evidence="2 3" id="KW-0040">ANK repeat</keyword>
<gene>
    <name evidence="4" type="ORF">PFICI_03973</name>
</gene>
<dbReference type="EMBL" id="KI912110">
    <property type="protein sequence ID" value="ETS85948.1"/>
    <property type="molecule type" value="Genomic_DNA"/>
</dbReference>
<proteinExistence type="predicted"/>
<evidence type="ECO:0000313" key="5">
    <source>
        <dbReference type="Proteomes" id="UP000030651"/>
    </source>
</evidence>
<evidence type="ECO:0000313" key="4">
    <source>
        <dbReference type="EMBL" id="ETS85948.1"/>
    </source>
</evidence>
<dbReference type="SUPFAM" id="SSF48403">
    <property type="entry name" value="Ankyrin repeat"/>
    <property type="match status" value="3"/>
</dbReference>
<sequence>MKNKRSFDFARAIYVSSRESPSGAVDLSWMLHNSWRSTIPLTPSNSGGTAAQLLRTILFQVSNKLCQALTEPYHNSYMTDRGEHLLVLFHELHKTHPMVLGQLLTWTDPTSEAIIESLYEDAVRYGDTALVSTLLDATKDANDLLNLKISQKVLQSNGKLHLSLDIHISTSTPLQWAASVCDVKLATVLLKAGAKPNIGNPAPLEILCSNTKADAADVLRFADLLIHFGALVDICTDGWLSPLMGAVLSENKDLVRFLLQSGATDVIKPATRYSETGMIHDLFLTEDYKFMFPETDRTIDSVSALQISMVVNNSTITDMLIHSVSSQEGGNKILEWALVTACVAGEEHLVKRLLAHLQAHFHDKISLSNEMILATAWNMDCRIARLLIDHSTVRRELQNLSLSLFQAAALHGNIPLINFLDSEGFDVNSGLALQFRLWDRKEYDLAKGQPPPLASTPMGCAVWMDHKDAIEVLLAIGADVAGIHLVCAVRSGPHNLVSRVLERCNNVDELWDGQRAIDVAIRYCRGMALIGKLIDAGAILHGHELVDAVRSDDREVVHFLLPKFDVLATNKGGENVLEAACCTGNLDLIRYYFICRGAYSSRAMLLAASRAAKTHDYHTVDYLVTTRPPGPIDDYEASALALSIRMEDSVLVNILISDQFGLSSALSIYCYCPRLGEWRRGIGEIKEHVYPLDYDNHSIGIGDLYKTDCTRGLKCYRRFSPVLVAALMGQGSLVRTMLNRGHLPDALLVRNGYESSDICQETRDMILTAYSSRIPLIKDQEWNERLLTVTLKHNADTKIVQEHLNNLTSLEFWHWDYGAPSTNDRSSPLEWAVRSDRLELVELFLKAGANPKGQDPERPDYDAFTLAIIRGNLAIASLLLDKGADINTLECAALSFATIRGDLRAMTFLLQRGADLNSPGTSAGPLQLAANLGMIDAVELLLTAGVDIYGRRRIHFIRAVRYATERCHYALAKLLKERGGWTKQDQDISKTPRAAQYGHADNCARFLYDDPSLEPCELCPVESKTPSSPSSDDECIISDPIGLVAITEQLEDQEVGPLTDELLILELEPDIIEHGRITESFDWPLVPYGPQDRELDNIVQGLLLEDGMIIDME</sequence>
<dbReference type="HOGENOM" id="CLU_008198_1_0_1"/>
<dbReference type="KEGG" id="pfy:PFICI_03973"/>
<name>W3XIQ1_PESFW</name>
<accession>W3XIQ1</accession>
<dbReference type="InterPro" id="IPR036770">
    <property type="entry name" value="Ankyrin_rpt-contain_sf"/>
</dbReference>
<evidence type="ECO:0000256" key="3">
    <source>
        <dbReference type="PROSITE-ProRule" id="PRU00023"/>
    </source>
</evidence>